<proteinExistence type="predicted"/>
<gene>
    <name evidence="2" type="ORF">ZHAS_00006497</name>
</gene>
<organism evidence="2">
    <name type="scientific">Anopheles sinensis</name>
    <name type="common">Mosquito</name>
    <dbReference type="NCBI Taxonomy" id="74873"/>
    <lineage>
        <taxon>Eukaryota</taxon>
        <taxon>Metazoa</taxon>
        <taxon>Ecdysozoa</taxon>
        <taxon>Arthropoda</taxon>
        <taxon>Hexapoda</taxon>
        <taxon>Insecta</taxon>
        <taxon>Pterygota</taxon>
        <taxon>Neoptera</taxon>
        <taxon>Endopterygota</taxon>
        <taxon>Diptera</taxon>
        <taxon>Nematocera</taxon>
        <taxon>Culicoidea</taxon>
        <taxon>Culicidae</taxon>
        <taxon>Anophelinae</taxon>
        <taxon>Anopheles</taxon>
    </lineage>
</organism>
<protein>
    <submittedName>
        <fullName evidence="2 3">Histidine kinase</fullName>
    </submittedName>
</protein>
<reference evidence="3" key="2">
    <citation type="submission" date="2020-05" db="UniProtKB">
        <authorList>
            <consortium name="EnsemblMetazoa"/>
        </authorList>
    </citation>
    <scope>IDENTIFICATION</scope>
</reference>
<name>A0A084VMG7_ANOSI</name>
<feature type="compositionally biased region" description="Basic and acidic residues" evidence="1">
    <location>
        <begin position="1"/>
        <end position="10"/>
    </location>
</feature>
<dbReference type="EnsemblMetazoa" id="ASIC006497-RA">
    <property type="protein sequence ID" value="ASIC006497-PA"/>
    <property type="gene ID" value="ASIC006497"/>
</dbReference>
<dbReference type="EMBL" id="KE524975">
    <property type="protein sequence ID" value="KFB39161.1"/>
    <property type="molecule type" value="Genomic_DNA"/>
</dbReference>
<evidence type="ECO:0000313" key="4">
    <source>
        <dbReference type="Proteomes" id="UP000030765"/>
    </source>
</evidence>
<dbReference type="VEuPathDB" id="VectorBase:ASIC006497"/>
<keyword evidence="4" id="KW-1185">Reference proteome</keyword>
<reference evidence="2 4" key="1">
    <citation type="journal article" date="2014" name="BMC Genomics">
        <title>Genome sequence of Anopheles sinensis provides insight into genetics basis of mosquito competence for malaria parasites.</title>
        <authorList>
            <person name="Zhou D."/>
            <person name="Zhang D."/>
            <person name="Ding G."/>
            <person name="Shi L."/>
            <person name="Hou Q."/>
            <person name="Ye Y."/>
            <person name="Xu Y."/>
            <person name="Zhou H."/>
            <person name="Xiong C."/>
            <person name="Li S."/>
            <person name="Yu J."/>
            <person name="Hong S."/>
            <person name="Yu X."/>
            <person name="Zou P."/>
            <person name="Chen C."/>
            <person name="Chang X."/>
            <person name="Wang W."/>
            <person name="Lv Y."/>
            <person name="Sun Y."/>
            <person name="Ma L."/>
            <person name="Shen B."/>
            <person name="Zhu C."/>
        </authorList>
    </citation>
    <scope>NUCLEOTIDE SEQUENCE [LARGE SCALE GENOMIC DNA]</scope>
</reference>
<feature type="region of interest" description="Disordered" evidence="1">
    <location>
        <begin position="1"/>
        <end position="38"/>
    </location>
</feature>
<keyword evidence="2" id="KW-0808">Transferase</keyword>
<dbReference type="AlphaFoldDB" id="A0A084VMG7"/>
<keyword evidence="2" id="KW-0418">Kinase</keyword>
<evidence type="ECO:0000313" key="3">
    <source>
        <dbReference type="EnsemblMetazoa" id="ASIC006497-PA"/>
    </source>
</evidence>
<evidence type="ECO:0000313" key="2">
    <source>
        <dbReference type="EMBL" id="KFB39161.1"/>
    </source>
</evidence>
<evidence type="ECO:0000256" key="1">
    <source>
        <dbReference type="SAM" id="MobiDB-lite"/>
    </source>
</evidence>
<dbReference type="Proteomes" id="UP000030765">
    <property type="component" value="Unassembled WGS sequence"/>
</dbReference>
<dbReference type="EMBL" id="ATLV01014594">
    <property type="status" value="NOT_ANNOTATED_CDS"/>
    <property type="molecule type" value="Genomic_DNA"/>
</dbReference>
<feature type="compositionally biased region" description="Polar residues" evidence="1">
    <location>
        <begin position="20"/>
        <end position="38"/>
    </location>
</feature>
<dbReference type="GO" id="GO:0016301">
    <property type="term" value="F:kinase activity"/>
    <property type="evidence" value="ECO:0007669"/>
    <property type="project" value="UniProtKB-KW"/>
</dbReference>
<accession>A0A084VMG7</accession>
<sequence length="183" mass="20358">MPADRRKYSETPEAGCASRSEVSNHCSPTATTQPGGFSGAQHNRQLLFWVLNEPESWSDIGRRGGAQQRNQSALHGLNVYGLFCWFKLHCPTEPKREIKYGCAKDTNLARFISQLRPKSHCAARKQAHSNPFLILQRTEQAAVSLNTCFAMNETGTNAGLKCCTIVGSLIVPQMIDHNLIDIW</sequence>